<dbReference type="RefSeq" id="XP_030980438.1">
    <property type="nucleotide sequence ID" value="XM_031130110.1"/>
</dbReference>
<gene>
    <name evidence="3" type="ORF">PgNI_10134</name>
</gene>
<accession>A0A6P8AZU5</accession>
<dbReference type="InterPro" id="IPR051678">
    <property type="entry name" value="AGP_Transferase"/>
</dbReference>
<dbReference type="Pfam" id="PF01636">
    <property type="entry name" value="APH"/>
    <property type="match status" value="1"/>
</dbReference>
<reference evidence="2 3" key="1">
    <citation type="journal article" date="2019" name="Mol. Biol. Evol.">
        <title>Blast fungal genomes show frequent chromosomal changes, gene gains and losses, and effector gene turnover.</title>
        <authorList>
            <person name="Gomez Luciano L.B."/>
            <person name="Jason Tsai I."/>
            <person name="Chuma I."/>
            <person name="Tosa Y."/>
            <person name="Chen Y.H."/>
            <person name="Li J.Y."/>
            <person name="Li M.Y."/>
            <person name="Jade Lu M.Y."/>
            <person name="Nakayashiki H."/>
            <person name="Li W.H."/>
        </authorList>
    </citation>
    <scope>NUCLEOTIDE SEQUENCE [LARGE SCALE GENOMIC DNA]</scope>
    <source>
        <strain evidence="2 3">NI907</strain>
    </source>
</reference>
<dbReference type="GeneID" id="41965018"/>
<dbReference type="PANTHER" id="PTHR21310">
    <property type="entry name" value="AMINOGLYCOSIDE PHOSPHOTRANSFERASE-RELATED-RELATED"/>
    <property type="match status" value="1"/>
</dbReference>
<reference evidence="3" key="3">
    <citation type="submission" date="2025-08" db="UniProtKB">
        <authorList>
            <consortium name="RefSeq"/>
        </authorList>
    </citation>
    <scope>IDENTIFICATION</scope>
    <source>
        <strain evidence="3">NI907</strain>
    </source>
</reference>
<protein>
    <recommendedName>
        <fullName evidence="1">Aminoglycoside phosphotransferase domain-containing protein</fullName>
    </recommendedName>
</protein>
<dbReference type="KEGG" id="pgri:PgNI_10134"/>
<evidence type="ECO:0000313" key="2">
    <source>
        <dbReference type="Proteomes" id="UP000515153"/>
    </source>
</evidence>
<dbReference type="InterPro" id="IPR002575">
    <property type="entry name" value="Aminoglycoside_PTrfase"/>
</dbReference>
<dbReference type="InterPro" id="IPR011009">
    <property type="entry name" value="Kinase-like_dom_sf"/>
</dbReference>
<name>A0A6P8AZU5_PYRGI</name>
<keyword evidence="2" id="KW-1185">Reference proteome</keyword>
<dbReference type="AlphaFoldDB" id="A0A6P8AZU5"/>
<dbReference type="Proteomes" id="UP000515153">
    <property type="component" value="Chromosome VII"/>
</dbReference>
<reference evidence="3" key="2">
    <citation type="submission" date="2019-10" db="EMBL/GenBank/DDBJ databases">
        <authorList>
            <consortium name="NCBI Genome Project"/>
        </authorList>
    </citation>
    <scope>NUCLEOTIDE SEQUENCE</scope>
    <source>
        <strain evidence="3">NI907</strain>
    </source>
</reference>
<feature type="domain" description="Aminoglycoside phosphotransferase" evidence="1">
    <location>
        <begin position="67"/>
        <end position="260"/>
    </location>
</feature>
<dbReference type="Gene3D" id="3.90.1200.10">
    <property type="match status" value="1"/>
</dbReference>
<proteinExistence type="predicted"/>
<evidence type="ECO:0000259" key="1">
    <source>
        <dbReference type="Pfam" id="PF01636"/>
    </source>
</evidence>
<dbReference type="SUPFAM" id="SSF56112">
    <property type="entry name" value="Protein kinase-like (PK-like)"/>
    <property type="match status" value="1"/>
</dbReference>
<organism evidence="2 3">
    <name type="scientific">Pyricularia grisea</name>
    <name type="common">Crabgrass-specific blast fungus</name>
    <name type="synonym">Magnaporthe grisea</name>
    <dbReference type="NCBI Taxonomy" id="148305"/>
    <lineage>
        <taxon>Eukaryota</taxon>
        <taxon>Fungi</taxon>
        <taxon>Dikarya</taxon>
        <taxon>Ascomycota</taxon>
        <taxon>Pezizomycotina</taxon>
        <taxon>Sordariomycetes</taxon>
        <taxon>Sordariomycetidae</taxon>
        <taxon>Magnaporthales</taxon>
        <taxon>Pyriculariaceae</taxon>
        <taxon>Pyricularia</taxon>
    </lineage>
</organism>
<dbReference type="PANTHER" id="PTHR21310:SF48">
    <property type="entry name" value="AMINOGLYCOSIDE PHOSPHOTRANSFERASE DOMAIN-CONTAINING PROTEIN"/>
    <property type="match status" value="1"/>
</dbReference>
<evidence type="ECO:0000313" key="3">
    <source>
        <dbReference type="RefSeq" id="XP_030980438.1"/>
    </source>
</evidence>
<sequence length="289" mass="33834">MDPNYTPPPHPFFAAYDILPAPLPTIEEIATSQDLLKASTGRRIVRVGPHFIVKYGMNVDLKKGQNMLFVRQNSAVPVPTLYALYSHHQEGKKRPTVYIVMENIAGESLESGWSSLDPTAKSDVARQLRQCFEQLRQIPSHGYFGGLGRQQFDYPVFWTDDEGFRRVFSGPFDSERQMLDAMVEKYRQINRNYNKAEYYARVLSVAIKNHDPVFTYGDFQRKNVVRKSDGTVVIIDWEAAAWYPSYWEYVITLYACHWNDDWQFWVPKMLDEHLNEFGWMIMMFNELWC</sequence>